<dbReference type="AlphaFoldDB" id="A0A5B7CJA0"/>
<organism evidence="1 2">
    <name type="scientific">Portunus trituberculatus</name>
    <name type="common">Swimming crab</name>
    <name type="synonym">Neptunus trituberculatus</name>
    <dbReference type="NCBI Taxonomy" id="210409"/>
    <lineage>
        <taxon>Eukaryota</taxon>
        <taxon>Metazoa</taxon>
        <taxon>Ecdysozoa</taxon>
        <taxon>Arthropoda</taxon>
        <taxon>Crustacea</taxon>
        <taxon>Multicrustacea</taxon>
        <taxon>Malacostraca</taxon>
        <taxon>Eumalacostraca</taxon>
        <taxon>Eucarida</taxon>
        <taxon>Decapoda</taxon>
        <taxon>Pleocyemata</taxon>
        <taxon>Brachyura</taxon>
        <taxon>Eubrachyura</taxon>
        <taxon>Portunoidea</taxon>
        <taxon>Portunidae</taxon>
        <taxon>Portuninae</taxon>
        <taxon>Portunus</taxon>
    </lineage>
</organism>
<name>A0A5B7CJA0_PORTR</name>
<accession>A0A5B7CJA0</accession>
<comment type="caution">
    <text evidence="1">The sequence shown here is derived from an EMBL/GenBank/DDBJ whole genome shotgun (WGS) entry which is preliminary data.</text>
</comment>
<keyword evidence="2" id="KW-1185">Reference proteome</keyword>
<protein>
    <submittedName>
        <fullName evidence="1">Uncharacterized protein</fullName>
    </submittedName>
</protein>
<sequence>MVDIWTNLSEEIVAAERLVTFCWLLFQPCDTGIQQTVCVPPGHDWSSHVHSYLNALDRLTQHTGVEVSPLRDQAAGHCLAHHGIYSRNSTNNSHSHTTAPSPPPHCHLILILMLQVDRDFSRASRPLDRQLLCDL</sequence>
<evidence type="ECO:0000313" key="2">
    <source>
        <dbReference type="Proteomes" id="UP000324222"/>
    </source>
</evidence>
<gene>
    <name evidence="1" type="ORF">E2C01_002401</name>
</gene>
<evidence type="ECO:0000313" key="1">
    <source>
        <dbReference type="EMBL" id="MPC09782.1"/>
    </source>
</evidence>
<dbReference type="Proteomes" id="UP000324222">
    <property type="component" value="Unassembled WGS sequence"/>
</dbReference>
<dbReference type="EMBL" id="VSRR010000085">
    <property type="protein sequence ID" value="MPC09782.1"/>
    <property type="molecule type" value="Genomic_DNA"/>
</dbReference>
<reference evidence="1 2" key="1">
    <citation type="submission" date="2019-05" db="EMBL/GenBank/DDBJ databases">
        <title>Another draft genome of Portunus trituberculatus and its Hox gene families provides insights of decapod evolution.</title>
        <authorList>
            <person name="Jeong J.-H."/>
            <person name="Song I."/>
            <person name="Kim S."/>
            <person name="Choi T."/>
            <person name="Kim D."/>
            <person name="Ryu S."/>
            <person name="Kim W."/>
        </authorList>
    </citation>
    <scope>NUCLEOTIDE SEQUENCE [LARGE SCALE GENOMIC DNA]</scope>
    <source>
        <tissue evidence="1">Muscle</tissue>
    </source>
</reference>
<proteinExistence type="predicted"/>